<reference evidence="6" key="1">
    <citation type="submission" date="2021-12" db="EMBL/GenBank/DDBJ databases">
        <title>Novel species in genus Dyadobacter.</title>
        <authorList>
            <person name="Ma C."/>
        </authorList>
    </citation>
    <scope>NUCLEOTIDE SEQUENCE</scope>
    <source>
        <strain evidence="6">LJ419</strain>
    </source>
</reference>
<feature type="transmembrane region" description="Helical" evidence="5">
    <location>
        <begin position="12"/>
        <end position="32"/>
    </location>
</feature>
<evidence type="ECO:0000313" key="7">
    <source>
        <dbReference type="Proteomes" id="UP001139000"/>
    </source>
</evidence>
<comment type="caution">
    <text evidence="6">The sequence shown here is derived from an EMBL/GenBank/DDBJ whole genome shotgun (WGS) entry which is preliminary data.</text>
</comment>
<evidence type="ECO:0000256" key="1">
    <source>
        <dbReference type="ARBA" id="ARBA00004141"/>
    </source>
</evidence>
<feature type="transmembrane region" description="Helical" evidence="5">
    <location>
        <begin position="106"/>
        <end position="126"/>
    </location>
</feature>
<gene>
    <name evidence="6" type="ORF">LXM26_19755</name>
</gene>
<dbReference type="GO" id="GO:0016020">
    <property type="term" value="C:membrane"/>
    <property type="evidence" value="ECO:0007669"/>
    <property type="project" value="UniProtKB-SubCell"/>
</dbReference>
<evidence type="ECO:0000256" key="4">
    <source>
        <dbReference type="ARBA" id="ARBA00023136"/>
    </source>
</evidence>
<organism evidence="6 7">
    <name type="scientific">Dyadobacter chenwenxiniae</name>
    <dbReference type="NCBI Taxonomy" id="2906456"/>
    <lineage>
        <taxon>Bacteria</taxon>
        <taxon>Pseudomonadati</taxon>
        <taxon>Bacteroidota</taxon>
        <taxon>Cytophagia</taxon>
        <taxon>Cytophagales</taxon>
        <taxon>Spirosomataceae</taxon>
        <taxon>Dyadobacter</taxon>
    </lineage>
</organism>
<dbReference type="RefSeq" id="WP_234656687.1">
    <property type="nucleotide sequence ID" value="NZ_CP094997.1"/>
</dbReference>
<feature type="transmembrane region" description="Helical" evidence="5">
    <location>
        <begin position="52"/>
        <end position="71"/>
    </location>
</feature>
<evidence type="ECO:0000256" key="3">
    <source>
        <dbReference type="ARBA" id="ARBA00022989"/>
    </source>
</evidence>
<dbReference type="Pfam" id="PF13564">
    <property type="entry name" value="DoxX_2"/>
    <property type="match status" value="1"/>
</dbReference>
<dbReference type="Proteomes" id="UP001139000">
    <property type="component" value="Unassembled WGS sequence"/>
</dbReference>
<proteinExistence type="predicted"/>
<keyword evidence="4 5" id="KW-0472">Membrane</keyword>
<keyword evidence="3 5" id="KW-1133">Transmembrane helix</keyword>
<keyword evidence="2 5" id="KW-0812">Transmembrane</keyword>
<name>A0A9X1TGL9_9BACT</name>
<keyword evidence="7" id="KW-1185">Reference proteome</keyword>
<comment type="subcellular location">
    <subcellularLocation>
        <location evidence="1">Membrane</location>
        <topology evidence="1">Multi-pass membrane protein</topology>
    </subcellularLocation>
</comment>
<evidence type="ECO:0000256" key="5">
    <source>
        <dbReference type="SAM" id="Phobius"/>
    </source>
</evidence>
<protein>
    <submittedName>
        <fullName evidence="6">DoxX family protein</fullName>
    </submittedName>
</protein>
<feature type="transmembrane region" description="Helical" evidence="5">
    <location>
        <begin position="78"/>
        <end position="100"/>
    </location>
</feature>
<dbReference type="AlphaFoldDB" id="A0A9X1TGL9"/>
<evidence type="ECO:0000256" key="2">
    <source>
        <dbReference type="ARBA" id="ARBA00022692"/>
    </source>
</evidence>
<sequence>MEKKQIKFRRINTLLWSLQIILAATFLSGGFIKLFTPADQLSRMWPWTTGNPLLVTIAGLADTLAGIGILLPRILRIWPVLTLYTSYGIILLMVVAIIFHVSRGEVSQLGINFAVTLITVMVIFLWKYSRKDY</sequence>
<dbReference type="EMBL" id="JAJTTC010000005">
    <property type="protein sequence ID" value="MCF0063759.1"/>
    <property type="molecule type" value="Genomic_DNA"/>
</dbReference>
<evidence type="ECO:0000313" key="6">
    <source>
        <dbReference type="EMBL" id="MCF0063759.1"/>
    </source>
</evidence>
<accession>A0A9X1TGL9</accession>
<dbReference type="InterPro" id="IPR032808">
    <property type="entry name" value="DoxX"/>
</dbReference>